<comment type="subcellular location">
    <subcellularLocation>
        <location evidence="1">Cell membrane</location>
        <topology evidence="1">Multi-pass membrane protein</topology>
    </subcellularLocation>
</comment>
<dbReference type="GO" id="GO:0008324">
    <property type="term" value="F:monoatomic cation transmembrane transporter activity"/>
    <property type="evidence" value="ECO:0007669"/>
    <property type="project" value="InterPro"/>
</dbReference>
<organism evidence="7 8">
    <name type="scientific">Saccharomonospora glauca K62</name>
    <dbReference type="NCBI Taxonomy" id="928724"/>
    <lineage>
        <taxon>Bacteria</taxon>
        <taxon>Bacillati</taxon>
        <taxon>Actinomycetota</taxon>
        <taxon>Actinomycetes</taxon>
        <taxon>Pseudonocardiales</taxon>
        <taxon>Pseudonocardiaceae</taxon>
        <taxon>Saccharomonospora</taxon>
    </lineage>
</organism>
<keyword evidence="6" id="KW-0472">Membrane</keyword>
<dbReference type="Proteomes" id="UP000005087">
    <property type="component" value="Chromosome"/>
</dbReference>
<protein>
    <submittedName>
        <fullName evidence="7">Multisubunit Na+/H+ antiporter, MnhE subunit</fullName>
    </submittedName>
</protein>
<sequence>MVRSFAKVVALTAIYLLALGQIQPGDILVGVLLAVLLVASARFIHSIPPTEGASPMGPALRRIAGLPALIGGTLVDIGRGSWTVAHYCLRKPPDAEPGTVTIPIGRSSPSSATTWGIRVGVSPDTVVVDVDERRGEMLLHVLDARDPDAVRADQRDSYERRQRRVFP</sequence>
<dbReference type="AlphaFoldDB" id="I1D5P4"/>
<dbReference type="eggNOG" id="COG1863">
    <property type="taxonomic scope" value="Bacteria"/>
</dbReference>
<keyword evidence="8" id="KW-1185">Reference proteome</keyword>
<keyword evidence="4" id="KW-0812">Transmembrane</keyword>
<proteinExistence type="inferred from homology"/>
<reference evidence="8" key="2">
    <citation type="submission" date="2012-01" db="EMBL/GenBank/DDBJ databases">
        <title>Noncontiguous Finished sequence of chromosome of Saccharomonospora glauca K62.</title>
        <authorList>
            <consortium name="US DOE Joint Genome Institute"/>
            <person name="Lucas S."/>
            <person name="Han J."/>
            <person name="Lapidus A."/>
            <person name="Cheng J.-F."/>
            <person name="Goodwin L."/>
            <person name="Pitluck S."/>
            <person name="Peters L."/>
            <person name="Mikhailova N."/>
            <person name="Held B."/>
            <person name="Detter J.C."/>
            <person name="Han C."/>
            <person name="Tapia R."/>
            <person name="Land M."/>
            <person name="Hauser L."/>
            <person name="Kyrpides N."/>
            <person name="Ivanova N."/>
            <person name="Pagani I."/>
            <person name="Brambilla E.-M."/>
            <person name="Klenk H.-P."/>
            <person name="Woyke T."/>
        </authorList>
    </citation>
    <scope>NUCLEOTIDE SEQUENCE [LARGE SCALE GENOMIC DNA]</scope>
    <source>
        <strain evidence="8">K62</strain>
    </source>
</reference>
<gene>
    <name evidence="7" type="ORF">SacglDRAFT_03408</name>
</gene>
<evidence type="ECO:0000256" key="3">
    <source>
        <dbReference type="ARBA" id="ARBA00022475"/>
    </source>
</evidence>
<evidence type="ECO:0000256" key="6">
    <source>
        <dbReference type="ARBA" id="ARBA00023136"/>
    </source>
</evidence>
<evidence type="ECO:0000256" key="2">
    <source>
        <dbReference type="ARBA" id="ARBA00006228"/>
    </source>
</evidence>
<accession>I1D5P4</accession>
<name>I1D5P4_9PSEU</name>
<dbReference type="PANTHER" id="PTHR34584:SF1">
    <property type="entry name" value="NA(+)_H(+) ANTIPORTER SUBUNIT E1"/>
    <property type="match status" value="1"/>
</dbReference>
<evidence type="ECO:0000256" key="1">
    <source>
        <dbReference type="ARBA" id="ARBA00004651"/>
    </source>
</evidence>
<dbReference type="RefSeq" id="WP_005466012.1">
    <property type="nucleotide sequence ID" value="NZ_CM001484.1"/>
</dbReference>
<evidence type="ECO:0000313" key="7">
    <source>
        <dbReference type="EMBL" id="EIF00269.1"/>
    </source>
</evidence>
<dbReference type="InterPro" id="IPR002758">
    <property type="entry name" value="Cation_antiport_E"/>
</dbReference>
<dbReference type="EMBL" id="CM001484">
    <property type="protein sequence ID" value="EIF00269.1"/>
    <property type="molecule type" value="Genomic_DNA"/>
</dbReference>
<dbReference type="HOGENOM" id="CLU_086615_4_0_11"/>
<reference evidence="7 8" key="1">
    <citation type="submission" date="2011-09" db="EMBL/GenBank/DDBJ databases">
        <authorList>
            <consortium name="US DOE Joint Genome Institute (JGI-PGF)"/>
            <person name="Lucas S."/>
            <person name="Han J."/>
            <person name="Lapidus A."/>
            <person name="Cheng J.-F."/>
            <person name="Goodwin L."/>
            <person name="Pitluck S."/>
            <person name="Peters L."/>
            <person name="Land M.L."/>
            <person name="Hauser L."/>
            <person name="Brambilla E."/>
            <person name="Klenk H.-P."/>
            <person name="Woyke T.J."/>
        </authorList>
    </citation>
    <scope>NUCLEOTIDE SEQUENCE [LARGE SCALE GENOMIC DNA]</scope>
    <source>
        <strain evidence="7 8">K62</strain>
    </source>
</reference>
<evidence type="ECO:0000256" key="4">
    <source>
        <dbReference type="ARBA" id="ARBA00022692"/>
    </source>
</evidence>
<dbReference type="PANTHER" id="PTHR34584">
    <property type="entry name" value="NA(+)/H(+) ANTIPORTER SUBUNIT E1"/>
    <property type="match status" value="1"/>
</dbReference>
<dbReference type="STRING" id="928724.SacglDRAFT_03408"/>
<keyword evidence="3" id="KW-1003">Cell membrane</keyword>
<dbReference type="GO" id="GO:0005886">
    <property type="term" value="C:plasma membrane"/>
    <property type="evidence" value="ECO:0007669"/>
    <property type="project" value="UniProtKB-SubCell"/>
</dbReference>
<evidence type="ECO:0000313" key="8">
    <source>
        <dbReference type="Proteomes" id="UP000005087"/>
    </source>
</evidence>
<dbReference type="Pfam" id="PF01899">
    <property type="entry name" value="MNHE"/>
    <property type="match status" value="1"/>
</dbReference>
<evidence type="ECO:0000256" key="5">
    <source>
        <dbReference type="ARBA" id="ARBA00022989"/>
    </source>
</evidence>
<dbReference type="OrthoDB" id="5243284at2"/>
<keyword evidence="5" id="KW-1133">Transmembrane helix</keyword>
<comment type="similarity">
    <text evidence="2">Belongs to the CPA3 antiporters (TC 2.A.63) subunit E family.</text>
</comment>